<name>A0AAE0ZG44_9GAST</name>
<feature type="compositionally biased region" description="Low complexity" evidence="2">
    <location>
        <begin position="460"/>
        <end position="470"/>
    </location>
</feature>
<dbReference type="Proteomes" id="UP001283361">
    <property type="component" value="Unassembled WGS sequence"/>
</dbReference>
<feature type="region of interest" description="Disordered" evidence="2">
    <location>
        <begin position="74"/>
        <end position="108"/>
    </location>
</feature>
<evidence type="ECO:0000256" key="1">
    <source>
        <dbReference type="SAM" id="Coils"/>
    </source>
</evidence>
<feature type="compositionally biased region" description="Basic residues" evidence="2">
    <location>
        <begin position="390"/>
        <end position="407"/>
    </location>
</feature>
<feature type="compositionally biased region" description="Acidic residues" evidence="2">
    <location>
        <begin position="125"/>
        <end position="153"/>
    </location>
</feature>
<organism evidence="3 4">
    <name type="scientific">Elysia crispata</name>
    <name type="common">lettuce slug</name>
    <dbReference type="NCBI Taxonomy" id="231223"/>
    <lineage>
        <taxon>Eukaryota</taxon>
        <taxon>Metazoa</taxon>
        <taxon>Spiralia</taxon>
        <taxon>Lophotrochozoa</taxon>
        <taxon>Mollusca</taxon>
        <taxon>Gastropoda</taxon>
        <taxon>Heterobranchia</taxon>
        <taxon>Euthyneura</taxon>
        <taxon>Panpulmonata</taxon>
        <taxon>Sacoglossa</taxon>
        <taxon>Placobranchoidea</taxon>
        <taxon>Plakobranchidae</taxon>
        <taxon>Elysia</taxon>
    </lineage>
</organism>
<dbReference type="EMBL" id="JAWDGP010004109">
    <property type="protein sequence ID" value="KAK3767727.1"/>
    <property type="molecule type" value="Genomic_DNA"/>
</dbReference>
<proteinExistence type="predicted"/>
<protein>
    <submittedName>
        <fullName evidence="3">Uncharacterized protein</fullName>
    </submittedName>
</protein>
<feature type="region of interest" description="Disordered" evidence="2">
    <location>
        <begin position="124"/>
        <end position="301"/>
    </location>
</feature>
<keyword evidence="4" id="KW-1185">Reference proteome</keyword>
<evidence type="ECO:0000313" key="4">
    <source>
        <dbReference type="Proteomes" id="UP001283361"/>
    </source>
</evidence>
<reference evidence="3" key="1">
    <citation type="journal article" date="2023" name="G3 (Bethesda)">
        <title>A reference genome for the long-term kleptoplast-retaining sea slug Elysia crispata morphotype clarki.</title>
        <authorList>
            <person name="Eastman K.E."/>
            <person name="Pendleton A.L."/>
            <person name="Shaikh M.A."/>
            <person name="Suttiyut T."/>
            <person name="Ogas R."/>
            <person name="Tomko P."/>
            <person name="Gavelis G."/>
            <person name="Widhalm J.R."/>
            <person name="Wisecaver J.H."/>
        </authorList>
    </citation>
    <scope>NUCLEOTIDE SEQUENCE</scope>
    <source>
        <strain evidence="3">ECLA1</strain>
    </source>
</reference>
<feature type="region of interest" description="Disordered" evidence="2">
    <location>
        <begin position="314"/>
        <end position="343"/>
    </location>
</feature>
<accession>A0AAE0ZG44</accession>
<gene>
    <name evidence="3" type="ORF">RRG08_052873</name>
</gene>
<evidence type="ECO:0000313" key="3">
    <source>
        <dbReference type="EMBL" id="KAK3767727.1"/>
    </source>
</evidence>
<feature type="compositionally biased region" description="Acidic residues" evidence="2">
    <location>
        <begin position="178"/>
        <end position="191"/>
    </location>
</feature>
<comment type="caution">
    <text evidence="3">The sequence shown here is derived from an EMBL/GenBank/DDBJ whole genome shotgun (WGS) entry which is preliminary data.</text>
</comment>
<feature type="compositionally biased region" description="Polar residues" evidence="2">
    <location>
        <begin position="426"/>
        <end position="440"/>
    </location>
</feature>
<dbReference type="AlphaFoldDB" id="A0AAE0ZG44"/>
<feature type="region of interest" description="Disordered" evidence="2">
    <location>
        <begin position="364"/>
        <end position="476"/>
    </location>
</feature>
<feature type="compositionally biased region" description="Acidic residues" evidence="2">
    <location>
        <begin position="278"/>
        <end position="289"/>
    </location>
</feature>
<feature type="compositionally biased region" description="Basic and acidic residues" evidence="2">
    <location>
        <begin position="96"/>
        <end position="108"/>
    </location>
</feature>
<feature type="compositionally biased region" description="Basic and acidic residues" evidence="2">
    <location>
        <begin position="200"/>
        <end position="209"/>
    </location>
</feature>
<feature type="region of interest" description="Disordered" evidence="2">
    <location>
        <begin position="1"/>
        <end position="50"/>
    </location>
</feature>
<feature type="compositionally biased region" description="Low complexity" evidence="2">
    <location>
        <begin position="33"/>
        <end position="42"/>
    </location>
</feature>
<keyword evidence="1" id="KW-0175">Coiled coil</keyword>
<evidence type="ECO:0000256" key="2">
    <source>
        <dbReference type="SAM" id="MobiDB-lite"/>
    </source>
</evidence>
<sequence>MMDVSNGVHDKHAAVTDASGEDVVVAEEDSGIEPGAEPAAGGNRVPNGNSRAKFIADEAGFNWHRENPDVGVQYHGEEIEEDSGNREPPEDLEEEVSAHNRSHDSLESRRTIIEADDFASFLAREDEEDEDYMNDFRDEDIDFDAAGGDEEGGVDLSLLLTGSNPYMLDFTSGMLGDSEVEDGEEEEEDDGTLSHSGGSQEERTPRDQHGGGGRGTPSGLSRVVGTENGGLDDVTARTPRRSKKSRSVRKTESWLRHSSSFQHGRVDGEEHGGGTGAQEDEDDEDEELESPPRNLREEINNNVAKMHFAAGVSFAGGSNLYPPADERSDYHPAATPMRSSGLPGLSKYFIRDSNTDVPASFSLQQENHHHHHQFQQTSSSQPALPSKTSNSHHHHHPQHHPHHRQHHYSYEHQQVRGDDAQDYEPPQSQSSPKLSRTFDGSSRAGGSLLLPRHGTEDHSSNQLGTSSSSSFPSTHHQLLPARLESYALETPLGSRARSFSASLDNLYRADPAATFTSDPGGHVGGGDGAEWVTSANRMSRRNSLPNIPAAVLNASGSGIPAEARQVFQRGVDATAGMCQNCGFSRNDYLFKIGLLQTQLEKTEKELKRKEKQWAGDLGELRKDNERQQKVISQLRQQNNVGIPAPTTSRLGPITQTFSSSSCTVRSMPCTPKGMISNHATTGIAKCTLHQLACSSPYHGAEPSSPDDTLDLLPTPPPHTHCHTLHTTAKCTLHQLACSSTYHGAEPSSHQDTLDLLPTLPPHTHCHTLHTTAKCTLHQLACSSPYHGAEPSSPDDTLDLLTTPLPTHTVIPYIPQQSARYISWHQSARYISWHVAPPTTGRSLPVLTTPSTYSRPPHTVIPYIPQQSARYISWHVAPPTTGRSLPVLTTPSTYSLPPAPHTLSYLTYHSKVHATSAGM</sequence>
<feature type="compositionally biased region" description="Basic and acidic residues" evidence="2">
    <location>
        <begin position="408"/>
        <end position="419"/>
    </location>
</feature>
<feature type="compositionally biased region" description="Basic residues" evidence="2">
    <location>
        <begin position="238"/>
        <end position="248"/>
    </location>
</feature>
<feature type="coiled-coil region" evidence="1">
    <location>
        <begin position="592"/>
        <end position="637"/>
    </location>
</feature>